<name>A0A5S4FLH2_9ACTN</name>
<dbReference type="RefSeq" id="WP_138666730.1">
    <property type="nucleotide sequence ID" value="NZ_VCKY01000041.1"/>
</dbReference>
<protein>
    <recommendedName>
        <fullName evidence="4">PH domain-containing protein</fullName>
    </recommendedName>
</protein>
<evidence type="ECO:0000313" key="3">
    <source>
        <dbReference type="Proteomes" id="UP000309128"/>
    </source>
</evidence>
<evidence type="ECO:0000256" key="1">
    <source>
        <dbReference type="SAM" id="Phobius"/>
    </source>
</evidence>
<feature type="transmembrane region" description="Helical" evidence="1">
    <location>
        <begin position="14"/>
        <end position="35"/>
    </location>
</feature>
<reference evidence="2 3" key="1">
    <citation type="submission" date="2019-05" db="EMBL/GenBank/DDBJ databases">
        <title>Draft genome sequence of Nonomuraea turkmeniaca DSM 43926.</title>
        <authorList>
            <person name="Saricaoglu S."/>
            <person name="Isik K."/>
        </authorList>
    </citation>
    <scope>NUCLEOTIDE SEQUENCE [LARGE SCALE GENOMIC DNA]</scope>
    <source>
        <strain evidence="2 3">DSM 43926</strain>
    </source>
</reference>
<organism evidence="2 3">
    <name type="scientific">Nonomuraea turkmeniaca</name>
    <dbReference type="NCBI Taxonomy" id="103838"/>
    <lineage>
        <taxon>Bacteria</taxon>
        <taxon>Bacillati</taxon>
        <taxon>Actinomycetota</taxon>
        <taxon>Actinomycetes</taxon>
        <taxon>Streptosporangiales</taxon>
        <taxon>Streptosporangiaceae</taxon>
        <taxon>Nonomuraea</taxon>
    </lineage>
</organism>
<dbReference type="AlphaFoldDB" id="A0A5S4FLH2"/>
<keyword evidence="1" id="KW-0812">Transmembrane</keyword>
<keyword evidence="1" id="KW-1133">Transmembrane helix</keyword>
<dbReference type="Proteomes" id="UP000309128">
    <property type="component" value="Unassembled WGS sequence"/>
</dbReference>
<dbReference type="OrthoDB" id="3539187at2"/>
<proteinExistence type="predicted"/>
<evidence type="ECO:0008006" key="4">
    <source>
        <dbReference type="Google" id="ProtNLM"/>
    </source>
</evidence>
<gene>
    <name evidence="2" type="ORF">ETD86_14845</name>
</gene>
<keyword evidence="3" id="KW-1185">Reference proteome</keyword>
<dbReference type="EMBL" id="VCKY01000041">
    <property type="protein sequence ID" value="TMR21576.1"/>
    <property type="molecule type" value="Genomic_DNA"/>
</dbReference>
<comment type="caution">
    <text evidence="2">The sequence shown here is derived from an EMBL/GenBank/DDBJ whole genome shotgun (WGS) entry which is preliminary data.</text>
</comment>
<accession>A0A5S4FLH2</accession>
<evidence type="ECO:0000313" key="2">
    <source>
        <dbReference type="EMBL" id="TMR21576.1"/>
    </source>
</evidence>
<keyword evidence="1" id="KW-0472">Membrane</keyword>
<sequence length="193" mass="21144">MDEFRMRAGGFPRFAAPFFAPLVLYFAICLLLSAILTGNTALGMVIGALATAALVAVLAAKHRRLALGTVVRFSADGVELTDSYGFRVRLRWPDITRIDVVHTQMANPRTIGRLGAVRVRTGGLRSTGLVGWGERITPPRIPAWLRDRLARVPVEPATGRPEVTIPLGELDPQWVSGPMGDWIRRHRPDLMAG</sequence>
<feature type="transmembrane region" description="Helical" evidence="1">
    <location>
        <begin position="41"/>
        <end position="60"/>
    </location>
</feature>